<protein>
    <submittedName>
        <fullName evidence="1">Uncharacterized protein</fullName>
    </submittedName>
</protein>
<proteinExistence type="predicted"/>
<evidence type="ECO:0000313" key="2">
    <source>
        <dbReference type="Proteomes" id="UP000515728"/>
    </source>
</evidence>
<gene>
    <name evidence="1" type="ORF">H6H00_19820</name>
</gene>
<dbReference type="AlphaFoldDB" id="A0A7G7MCG2"/>
<dbReference type="KEGG" id="ppel:H6H00_19820"/>
<sequence>MRAGRAAQLIISTSGIRPVLAVTSADASGPSRPVSARLRLLEPHTAAIVVLPYIRRWRDLTSPLDEVRGLLAVPRGEVPRALRRYADAARAVCDVTGLPLGISPLAPHRAAPVRSGPVPIPRRSP</sequence>
<accession>A0A7G7MCG2</accession>
<keyword evidence="2" id="KW-1185">Reference proteome</keyword>
<evidence type="ECO:0000313" key="1">
    <source>
        <dbReference type="EMBL" id="QNG50473.1"/>
    </source>
</evidence>
<name>A0A7G7MCG2_9PSEU</name>
<dbReference type="Proteomes" id="UP000515728">
    <property type="component" value="Chromosome"/>
</dbReference>
<dbReference type="RefSeq" id="WP_185717235.1">
    <property type="nucleotide sequence ID" value="NZ_BAAAWI010000001.1"/>
</dbReference>
<organism evidence="1 2">
    <name type="scientific">Pseudonocardia petroleophila</name>
    <dbReference type="NCBI Taxonomy" id="37331"/>
    <lineage>
        <taxon>Bacteria</taxon>
        <taxon>Bacillati</taxon>
        <taxon>Actinomycetota</taxon>
        <taxon>Actinomycetes</taxon>
        <taxon>Pseudonocardiales</taxon>
        <taxon>Pseudonocardiaceae</taxon>
        <taxon>Pseudonocardia</taxon>
    </lineage>
</organism>
<dbReference type="EMBL" id="CP060131">
    <property type="protein sequence ID" value="QNG50473.1"/>
    <property type="molecule type" value="Genomic_DNA"/>
</dbReference>
<reference evidence="1 2" key="1">
    <citation type="submission" date="2020-08" db="EMBL/GenBank/DDBJ databases">
        <authorList>
            <person name="Mo P."/>
        </authorList>
    </citation>
    <scope>NUCLEOTIDE SEQUENCE [LARGE SCALE GENOMIC DNA]</scope>
    <source>
        <strain evidence="1 2">CGMCC 4.1532</strain>
    </source>
</reference>